<dbReference type="Proteomes" id="UP000561011">
    <property type="component" value="Unassembled WGS sequence"/>
</dbReference>
<evidence type="ECO:0000313" key="2">
    <source>
        <dbReference type="EMBL" id="NYS92445.1"/>
    </source>
</evidence>
<reference evidence="2 3" key="1">
    <citation type="submission" date="2020-07" db="EMBL/GenBank/DDBJ databases">
        <title>MOT database genomes.</title>
        <authorList>
            <person name="Joseph S."/>
            <person name="Aduse-Opoku J."/>
            <person name="Hashim A."/>
            <person name="Wade W."/>
            <person name="Curtis M."/>
        </authorList>
    </citation>
    <scope>NUCLEOTIDE SEQUENCE [LARGE SCALE GENOMIC DNA]</scope>
    <source>
        <strain evidence="2 3">DSM 100099</strain>
    </source>
</reference>
<keyword evidence="3" id="KW-1185">Reference proteome</keyword>
<comment type="caution">
    <text evidence="2">The sequence shown here is derived from an EMBL/GenBank/DDBJ whole genome shotgun (WGS) entry which is preliminary data.</text>
</comment>
<organism evidence="2 3">
    <name type="scientific">Sanguibacter inulinus</name>
    <dbReference type="NCBI Taxonomy" id="60922"/>
    <lineage>
        <taxon>Bacteria</taxon>
        <taxon>Bacillati</taxon>
        <taxon>Actinomycetota</taxon>
        <taxon>Actinomycetes</taxon>
        <taxon>Micrococcales</taxon>
        <taxon>Sanguibacteraceae</taxon>
        <taxon>Sanguibacter</taxon>
    </lineage>
</organism>
<evidence type="ECO:0008006" key="4">
    <source>
        <dbReference type="Google" id="ProtNLM"/>
    </source>
</evidence>
<dbReference type="EMBL" id="JACBYE010000004">
    <property type="protein sequence ID" value="NYS92445.1"/>
    <property type="molecule type" value="Genomic_DNA"/>
</dbReference>
<proteinExistence type="predicted"/>
<accession>A0A853EPA0</accession>
<dbReference type="RefSeq" id="WP_179912312.1">
    <property type="nucleotide sequence ID" value="NZ_JACBYE010000004.1"/>
</dbReference>
<sequence>MNGSHPQGLSSDDVAELEAWAEAGDFVGVSAGHALVGDEARSAGRALLAAAGIDVDALDHERLSTASSEEAAAQPVTPGPEWHVQAPGPLDRAARERAAREGKDLSTFVRDVVDQYLAAS</sequence>
<evidence type="ECO:0000256" key="1">
    <source>
        <dbReference type="SAM" id="MobiDB-lite"/>
    </source>
</evidence>
<dbReference type="AlphaFoldDB" id="A0A853EPA0"/>
<evidence type="ECO:0000313" key="3">
    <source>
        <dbReference type="Proteomes" id="UP000561011"/>
    </source>
</evidence>
<name>A0A853EPA0_9MICO</name>
<feature type="compositionally biased region" description="Basic and acidic residues" evidence="1">
    <location>
        <begin position="92"/>
        <end position="101"/>
    </location>
</feature>
<gene>
    <name evidence="2" type="ORF">HZZ10_02715</name>
</gene>
<protein>
    <recommendedName>
        <fullName evidence="4">Ribbon-helix-helix protein CopG domain-containing protein</fullName>
    </recommendedName>
</protein>
<feature type="region of interest" description="Disordered" evidence="1">
    <location>
        <begin position="61"/>
        <end position="101"/>
    </location>
</feature>